<dbReference type="Proteomes" id="UP000198860">
    <property type="component" value="Unassembled WGS sequence"/>
</dbReference>
<dbReference type="InterPro" id="IPR013549">
    <property type="entry name" value="DUF1731"/>
</dbReference>
<gene>
    <name evidence="4" type="ORF">SAMN05421677_11728</name>
</gene>
<dbReference type="PANTHER" id="PTHR11092">
    <property type="entry name" value="SUGAR NUCLEOTIDE EPIMERASE RELATED"/>
    <property type="match status" value="1"/>
</dbReference>
<sequence length="301" mass="33171">MKIAITGGTGFVGTQLKEKFVQEGHDVYILTRSPKKYKGTNQVTYVGWLREEFHPEKELPVLDAIVNLAGESLNSGRWTEERKQSILESRIKSTEGVLDLIDALPEKPEVLVNASAVGYYGQSKTKTFTEETTEPGNDFLANVVEEWEARASQAAEKGVRTVYVRFGIILGEEGALPKMTLPYKMMIGGNLGSGEQWMSWVHIDDVIGLVHFAIQNKDIHGPLNGTAPNPKRNKDFGQTLGDVLNRPHWIPAPSFALKAALGDMSTLLLDGQCVIPKKAMASGYTFHYPELQAALSSVLNK</sequence>
<dbReference type="SUPFAM" id="SSF51735">
    <property type="entry name" value="NAD(P)-binding Rossmann-fold domains"/>
    <property type="match status" value="1"/>
</dbReference>
<dbReference type="CDD" id="cd05242">
    <property type="entry name" value="SDR_a8"/>
    <property type="match status" value="1"/>
</dbReference>
<feature type="domain" description="NAD-dependent epimerase/dehydratase" evidence="2">
    <location>
        <begin position="3"/>
        <end position="218"/>
    </location>
</feature>
<dbReference type="NCBIfam" id="TIGR01777">
    <property type="entry name" value="yfcH"/>
    <property type="match status" value="1"/>
</dbReference>
<evidence type="ECO:0000256" key="1">
    <source>
        <dbReference type="ARBA" id="ARBA00009353"/>
    </source>
</evidence>
<reference evidence="5" key="1">
    <citation type="submission" date="2016-10" db="EMBL/GenBank/DDBJ databases">
        <authorList>
            <person name="Varghese N."/>
            <person name="Submissions S."/>
        </authorList>
    </citation>
    <scope>NUCLEOTIDE SEQUENCE [LARGE SCALE GENOMIC DNA]</scope>
    <source>
        <strain evidence="5">CGMCC 1.3703</strain>
    </source>
</reference>
<evidence type="ECO:0000259" key="3">
    <source>
        <dbReference type="Pfam" id="PF08338"/>
    </source>
</evidence>
<proteinExistence type="inferred from homology"/>
<dbReference type="STRING" id="240303.SAMN05421677_11728"/>
<evidence type="ECO:0000259" key="2">
    <source>
        <dbReference type="Pfam" id="PF01370"/>
    </source>
</evidence>
<dbReference type="AlphaFoldDB" id="A0A1H0S6L8"/>
<dbReference type="OrthoDB" id="9801773at2"/>
<dbReference type="PANTHER" id="PTHR11092:SF0">
    <property type="entry name" value="EPIMERASE FAMILY PROTEIN SDR39U1"/>
    <property type="match status" value="1"/>
</dbReference>
<dbReference type="Gene3D" id="3.40.50.720">
    <property type="entry name" value="NAD(P)-binding Rossmann-like Domain"/>
    <property type="match status" value="1"/>
</dbReference>
<keyword evidence="5" id="KW-1185">Reference proteome</keyword>
<protein>
    <recommendedName>
        <fullName evidence="6">TIGR01777 family protein</fullName>
    </recommendedName>
</protein>
<dbReference type="InterPro" id="IPR010099">
    <property type="entry name" value="SDR39U1"/>
</dbReference>
<evidence type="ECO:0008006" key="6">
    <source>
        <dbReference type="Google" id="ProtNLM"/>
    </source>
</evidence>
<comment type="similarity">
    <text evidence="1">Belongs to the NAD(P)-dependent epimerase/dehydratase family. SDR39U1 subfamily.</text>
</comment>
<dbReference type="InterPro" id="IPR036291">
    <property type="entry name" value="NAD(P)-bd_dom_sf"/>
</dbReference>
<evidence type="ECO:0000313" key="4">
    <source>
        <dbReference type="EMBL" id="SDP36868.1"/>
    </source>
</evidence>
<name>A0A1H0S6L8_HALAD</name>
<accession>A0A1H0S6L8</accession>
<dbReference type="EMBL" id="FNIZ01000017">
    <property type="protein sequence ID" value="SDP36868.1"/>
    <property type="molecule type" value="Genomic_DNA"/>
</dbReference>
<organism evidence="4 5">
    <name type="scientific">Halobacillus aidingensis</name>
    <dbReference type="NCBI Taxonomy" id="240303"/>
    <lineage>
        <taxon>Bacteria</taxon>
        <taxon>Bacillati</taxon>
        <taxon>Bacillota</taxon>
        <taxon>Bacilli</taxon>
        <taxon>Bacillales</taxon>
        <taxon>Bacillaceae</taxon>
        <taxon>Halobacillus</taxon>
    </lineage>
</organism>
<dbReference type="InterPro" id="IPR001509">
    <property type="entry name" value="Epimerase_deHydtase"/>
</dbReference>
<feature type="domain" description="DUF1731" evidence="3">
    <location>
        <begin position="252"/>
        <end position="297"/>
    </location>
</feature>
<evidence type="ECO:0000313" key="5">
    <source>
        <dbReference type="Proteomes" id="UP000198860"/>
    </source>
</evidence>
<dbReference type="Pfam" id="PF08338">
    <property type="entry name" value="DUF1731"/>
    <property type="match status" value="1"/>
</dbReference>
<dbReference type="Pfam" id="PF01370">
    <property type="entry name" value="Epimerase"/>
    <property type="match status" value="1"/>
</dbReference>
<dbReference type="RefSeq" id="WP_089653819.1">
    <property type="nucleotide sequence ID" value="NZ_FNIZ01000017.1"/>
</dbReference>